<evidence type="ECO:0000313" key="1">
    <source>
        <dbReference type="EMBL" id="AIF26827.1"/>
    </source>
</evidence>
<evidence type="ECO:0008006" key="2">
    <source>
        <dbReference type="Google" id="ProtNLM"/>
    </source>
</evidence>
<dbReference type="SUPFAM" id="SSF53474">
    <property type="entry name" value="alpha/beta-Hydrolases"/>
    <property type="match status" value="1"/>
</dbReference>
<dbReference type="Gene3D" id="3.40.50.1820">
    <property type="entry name" value="alpha/beta hydrolase"/>
    <property type="match status" value="1"/>
</dbReference>
<dbReference type="InterPro" id="IPR029058">
    <property type="entry name" value="AB_hydrolase_fold"/>
</dbReference>
<reference evidence="1" key="1">
    <citation type="submission" date="2013-08" db="EMBL/GenBank/DDBJ databases">
        <title>Comparison of modified E. coli strains.</title>
        <authorList>
            <person name="Juergensen J."/>
            <person name="Bonge A."/>
            <person name="Streit W.R."/>
        </authorList>
    </citation>
    <scope>NUCLEOTIDE SEQUENCE</scope>
</reference>
<name>A0A0H3UAU5_9BACT</name>
<sequence length="214" mass="24550">MYEKWIWLPDWASDLSLWEDDLMEVSSDAEHTFVSYENMISHLSNLYELEGMDSATHVVGWGLGALALLKNSDKRPKEQNWLLLSPFTNFCSEENNWNQQNLMFIATQTKSSVDPFLNAFMELFDEEFGDWVDEWRGAAKKMSPNALGDGLAYLAQNQIDSEIPFDGSGETKVLYGRMDQAIKPAMTSSLKDFLPYAQFKERPKAGHWPPMLLF</sequence>
<dbReference type="EMBL" id="KF540247">
    <property type="protein sequence ID" value="AIF26827.1"/>
    <property type="molecule type" value="Genomic_DNA"/>
</dbReference>
<proteinExistence type="predicted"/>
<accession>A0A0H3UAU5</accession>
<organism evidence="1">
    <name type="scientific">uncultured bacterium fosmid pJB95A1</name>
    <dbReference type="NCBI Taxonomy" id="1478075"/>
    <lineage>
        <taxon>Bacteria</taxon>
        <taxon>environmental samples</taxon>
    </lineage>
</organism>
<dbReference type="AlphaFoldDB" id="A0A0H3UAU5"/>
<protein>
    <recommendedName>
        <fullName evidence="2">AB hydrolase-1 domain-containing protein</fullName>
    </recommendedName>
</protein>